<evidence type="ECO:0000256" key="2">
    <source>
        <dbReference type="ARBA" id="ARBA00022553"/>
    </source>
</evidence>
<dbReference type="CDD" id="cd17546">
    <property type="entry name" value="REC_hyHK_CKI1_RcsC-like"/>
    <property type="match status" value="1"/>
</dbReference>
<evidence type="ECO:0000259" key="14">
    <source>
        <dbReference type="PROSITE" id="PS50109"/>
    </source>
</evidence>
<dbReference type="InterPro" id="IPR036890">
    <property type="entry name" value="HATPase_C_sf"/>
</dbReference>
<gene>
    <name evidence="16" type="primary">bphB_1</name>
    <name evidence="16" type="ORF">LCER1_G004977</name>
</gene>
<keyword evidence="7" id="KW-0067">ATP-binding</keyword>
<dbReference type="SUPFAM" id="SSF55785">
    <property type="entry name" value="PYP-like sensor domain (PAS domain)"/>
    <property type="match status" value="1"/>
</dbReference>
<dbReference type="GO" id="GO:0005524">
    <property type="term" value="F:ATP binding"/>
    <property type="evidence" value="ECO:0007669"/>
    <property type="project" value="UniProtKB-KW"/>
</dbReference>
<dbReference type="Gene3D" id="3.30.450.40">
    <property type="match status" value="1"/>
</dbReference>
<dbReference type="PRINTS" id="PR01033">
    <property type="entry name" value="PHYTOCHROME"/>
</dbReference>
<dbReference type="InterPro" id="IPR001294">
    <property type="entry name" value="Phytochrome"/>
</dbReference>
<dbReference type="InterPro" id="IPR016132">
    <property type="entry name" value="Phyto_chromo_attachment"/>
</dbReference>
<feature type="modified residue" description="4-aspartylphosphate" evidence="11">
    <location>
        <position position="1083"/>
    </location>
</feature>
<dbReference type="Gene3D" id="3.30.450.20">
    <property type="entry name" value="PAS domain"/>
    <property type="match status" value="1"/>
</dbReference>
<dbReference type="CDD" id="cd00082">
    <property type="entry name" value="HisKA"/>
    <property type="match status" value="1"/>
</dbReference>
<evidence type="ECO:0000256" key="5">
    <source>
        <dbReference type="ARBA" id="ARBA00022741"/>
    </source>
</evidence>
<dbReference type="InterPro" id="IPR013515">
    <property type="entry name" value="Phytochrome_cen-reg"/>
</dbReference>
<evidence type="ECO:0000256" key="1">
    <source>
        <dbReference type="ARBA" id="ARBA00022543"/>
    </source>
</evidence>
<dbReference type="InterPro" id="IPR043150">
    <property type="entry name" value="Phytochrome_PHY_sf"/>
</dbReference>
<dbReference type="Pfam" id="PF00512">
    <property type="entry name" value="HisKA"/>
    <property type="match status" value="1"/>
</dbReference>
<dbReference type="EMBL" id="QGMG01000737">
    <property type="protein sequence ID" value="TVY51769.1"/>
    <property type="molecule type" value="Genomic_DNA"/>
</dbReference>
<feature type="compositionally biased region" description="Polar residues" evidence="12">
    <location>
        <begin position="94"/>
        <end position="103"/>
    </location>
</feature>
<keyword evidence="2 11" id="KW-0597">Phosphoprotein</keyword>
<comment type="caution">
    <text evidence="16">The sequence shown here is derived from an EMBL/GenBank/DDBJ whole genome shotgun (WGS) entry which is preliminary data.</text>
</comment>
<dbReference type="InterPro" id="IPR005467">
    <property type="entry name" value="His_kinase_dom"/>
</dbReference>
<keyword evidence="17" id="KW-1185">Reference proteome</keyword>
<dbReference type="AlphaFoldDB" id="A0A7D8YLL3"/>
<dbReference type="Gene3D" id="3.30.565.10">
    <property type="entry name" value="Histidine kinase-like ATPase, C-terminal domain"/>
    <property type="match status" value="1"/>
</dbReference>
<evidence type="ECO:0000256" key="6">
    <source>
        <dbReference type="ARBA" id="ARBA00022777"/>
    </source>
</evidence>
<evidence type="ECO:0000256" key="3">
    <source>
        <dbReference type="ARBA" id="ARBA00022606"/>
    </source>
</evidence>
<dbReference type="Pfam" id="PF00360">
    <property type="entry name" value="PHY"/>
    <property type="match status" value="1"/>
</dbReference>
<dbReference type="GO" id="GO:0000155">
    <property type="term" value="F:phosphorelay sensor kinase activity"/>
    <property type="evidence" value="ECO:0007669"/>
    <property type="project" value="InterPro"/>
</dbReference>
<dbReference type="PROSITE" id="PS50109">
    <property type="entry name" value="HIS_KIN"/>
    <property type="match status" value="1"/>
</dbReference>
<feature type="compositionally biased region" description="Polar residues" evidence="12">
    <location>
        <begin position="993"/>
        <end position="1004"/>
    </location>
</feature>
<evidence type="ECO:0000259" key="13">
    <source>
        <dbReference type="PROSITE" id="PS50046"/>
    </source>
</evidence>
<feature type="domain" description="Response regulatory" evidence="15">
    <location>
        <begin position="1032"/>
        <end position="1162"/>
    </location>
</feature>
<dbReference type="OrthoDB" id="2015534at2759"/>
<proteinExistence type="predicted"/>
<evidence type="ECO:0000256" key="10">
    <source>
        <dbReference type="ARBA" id="ARBA00023170"/>
    </source>
</evidence>
<dbReference type="SMART" id="SM00388">
    <property type="entry name" value="HisKA"/>
    <property type="match status" value="1"/>
</dbReference>
<dbReference type="SMART" id="SM00387">
    <property type="entry name" value="HATPase_c"/>
    <property type="match status" value="1"/>
</dbReference>
<keyword evidence="5" id="KW-0547">Nucleotide-binding</keyword>
<evidence type="ECO:0000259" key="15">
    <source>
        <dbReference type="PROSITE" id="PS50110"/>
    </source>
</evidence>
<evidence type="ECO:0000256" key="4">
    <source>
        <dbReference type="ARBA" id="ARBA00022679"/>
    </source>
</evidence>
<evidence type="ECO:0000256" key="9">
    <source>
        <dbReference type="ARBA" id="ARBA00023012"/>
    </source>
</evidence>
<dbReference type="SUPFAM" id="SSF47384">
    <property type="entry name" value="Homodimeric domain of signal transducing histidine kinase"/>
    <property type="match status" value="1"/>
</dbReference>
<dbReference type="InterPro" id="IPR035965">
    <property type="entry name" value="PAS-like_dom_sf"/>
</dbReference>
<dbReference type="Pfam" id="PF01590">
    <property type="entry name" value="GAF"/>
    <property type="match status" value="1"/>
</dbReference>
<dbReference type="InterPro" id="IPR036097">
    <property type="entry name" value="HisK_dim/P_sf"/>
</dbReference>
<keyword evidence="4" id="KW-0808">Transferase</keyword>
<dbReference type="SMART" id="SM00448">
    <property type="entry name" value="REC"/>
    <property type="match status" value="1"/>
</dbReference>
<dbReference type="PROSITE" id="PS50110">
    <property type="entry name" value="RESPONSE_REGULATORY"/>
    <property type="match status" value="1"/>
</dbReference>
<protein>
    <submittedName>
        <fullName evidence="16">Cyanobacterial phytochrome B</fullName>
    </submittedName>
</protein>
<dbReference type="InterPro" id="IPR003018">
    <property type="entry name" value="GAF"/>
</dbReference>
<dbReference type="Pfam" id="PF00072">
    <property type="entry name" value="Response_reg"/>
    <property type="match status" value="1"/>
</dbReference>
<dbReference type="GO" id="GO:0009584">
    <property type="term" value="P:detection of visible light"/>
    <property type="evidence" value="ECO:0007669"/>
    <property type="project" value="InterPro"/>
</dbReference>
<feature type="compositionally biased region" description="Polar residues" evidence="12">
    <location>
        <begin position="1"/>
        <end position="29"/>
    </location>
</feature>
<dbReference type="PANTHER" id="PTHR43065">
    <property type="entry name" value="SENSOR HISTIDINE KINASE"/>
    <property type="match status" value="1"/>
</dbReference>
<dbReference type="PANTHER" id="PTHR43065:SF10">
    <property type="entry name" value="PEROXIDE STRESS-ACTIVATED HISTIDINE KINASE MAK3"/>
    <property type="match status" value="1"/>
</dbReference>
<feature type="region of interest" description="Disordered" evidence="12">
    <location>
        <begin position="1"/>
        <end position="103"/>
    </location>
</feature>
<name>A0A7D8YLL3_9HELO</name>
<dbReference type="InterPro" id="IPR001789">
    <property type="entry name" value="Sig_transdc_resp-reg_receiver"/>
</dbReference>
<keyword evidence="1" id="KW-0600">Photoreceptor protein</keyword>
<dbReference type="Proteomes" id="UP000481288">
    <property type="component" value="Unassembled WGS sequence"/>
</dbReference>
<keyword evidence="6" id="KW-0418">Kinase</keyword>
<dbReference type="SUPFAM" id="SSF55874">
    <property type="entry name" value="ATPase domain of HSP90 chaperone/DNA topoisomerase II/histidine kinase"/>
    <property type="match status" value="1"/>
</dbReference>
<keyword evidence="8" id="KW-0157">Chromophore</keyword>
<dbReference type="Pfam" id="PF02518">
    <property type="entry name" value="HATPase_c"/>
    <property type="match status" value="1"/>
</dbReference>
<keyword evidence="9" id="KW-0902">Two-component regulatory system</keyword>
<dbReference type="GO" id="GO:0006355">
    <property type="term" value="P:regulation of DNA-templated transcription"/>
    <property type="evidence" value="ECO:0007669"/>
    <property type="project" value="InterPro"/>
</dbReference>
<dbReference type="PROSITE" id="PS50046">
    <property type="entry name" value="PHYTOCHROME_2"/>
    <property type="match status" value="1"/>
</dbReference>
<sequence>MSPQKSSIAHGTSPTTASLTTDQDGQSESAPVAPPKIERVFPIRLQIPSRKVYTGPPLPSPSPSQGTDDQTPFKPPTNSPKSAPREENTPTGPPNISTVPPAQTIETVGDYYVTTRFGHFPNGPDNGPESKSAVKTTATEQVYRCEDEPIRTPGAIQRFGALVAIRESPDGIFLVRLVSENSESITGLSPQALFELRCWTDILVGSDKKEFVKKARLSRSWTPENDSRTNPDVFTISLTSPPRPLFCAVHFVEASDLIIVEFEARNDVFQSAEPVFPDRPISATNDKIIEEMRRPRPTKSEPLRLDRENGRQLGSMELFNILCEIQAQMAKADSLASLLDIAVDLVQELTSFHRVMIYRFDETNAGMVVAENFHPKATTDSYLNLHFPASDIPPQARELYVFNKIRILYNREGDTARLLCRTLEDAENPLDMKHSYLRAMSPIHIQYLRNMGVMATMSISLMVDNELWGLISCHNYGAGLRVSLPVRELCRSVGEVCSTHIERLLNAARVRVRRPLSAAPQKTSPNAFIAASFPDLLNMFDADLGFLAIRGEARTIGKIHAYSEAIALLEYIRQRSFTEVFASQNITKDCPDIIYEPGLAVLVGMLVIPLALNGSDFIVFFRKTKQKEIIWAGNPNEKEDSGKTAYLEPRSSFARWSQQVTGTSRVWNEDQLDSATTLSTIYGRFIDVWRQKDSIVQRNRLTRLLIKNAGHEVRTPLNSIINYLEVALEGPLDERVRYQLQCSLQASKLLVFAANNLLSLTEAEEIDFKDHEENVDLRRMITDLCKAFKAGGTKRNLEIHDDEAIPEYVCCDPTGLRQVLSNILTNSIEHGSGKLIQIGLRHLSTAESHTLIEIFFQDEGKGLSEKELDSIFQDLEQVLDEDESQPIDAGIGSDTQRPTSIGLGLALTARFVRFNSGQICMSSEYGRGSRVSIKIPFRKALSQKAPRKLPLPTPLGGIPSRPLPTSKGGLHRPAHPGTIAISTGPVFTASTDNTPVSETSSTAPLTYFDQPDSHSPTRYPFPKVLSHHPRFRVLIAEDNPLNSRLLETRLTKRGHTMKVTVDGQMCADTFKREPETYDLILMDLQMPLVDGPASTRLIRAFEKSTHPYLSPAAQSYGRIPIIAVSASLSEPSLNDYLTTGFDGWILKPINFSRLETIMAATLDEH</sequence>
<evidence type="ECO:0000256" key="12">
    <source>
        <dbReference type="SAM" id="MobiDB-lite"/>
    </source>
</evidence>
<evidence type="ECO:0000313" key="17">
    <source>
        <dbReference type="Proteomes" id="UP000481288"/>
    </source>
</evidence>
<dbReference type="Gene3D" id="3.30.450.270">
    <property type="match status" value="1"/>
</dbReference>
<evidence type="ECO:0000256" key="8">
    <source>
        <dbReference type="ARBA" id="ARBA00022991"/>
    </source>
</evidence>
<keyword evidence="10" id="KW-0675">Receptor</keyword>
<dbReference type="Gene3D" id="1.10.287.130">
    <property type="match status" value="1"/>
</dbReference>
<dbReference type="InterPro" id="IPR003661">
    <property type="entry name" value="HisK_dim/P_dom"/>
</dbReference>
<evidence type="ECO:0000256" key="11">
    <source>
        <dbReference type="PROSITE-ProRule" id="PRU00169"/>
    </source>
</evidence>
<dbReference type="Pfam" id="PF08446">
    <property type="entry name" value="PAS_2"/>
    <property type="match status" value="1"/>
</dbReference>
<feature type="region of interest" description="Disordered" evidence="12">
    <location>
        <begin position="993"/>
        <end position="1014"/>
    </location>
</feature>
<evidence type="ECO:0000256" key="7">
    <source>
        <dbReference type="ARBA" id="ARBA00022840"/>
    </source>
</evidence>
<organism evidence="16 17">
    <name type="scientific">Lachnellula cervina</name>
    <dbReference type="NCBI Taxonomy" id="1316786"/>
    <lineage>
        <taxon>Eukaryota</taxon>
        <taxon>Fungi</taxon>
        <taxon>Dikarya</taxon>
        <taxon>Ascomycota</taxon>
        <taxon>Pezizomycotina</taxon>
        <taxon>Leotiomycetes</taxon>
        <taxon>Helotiales</taxon>
        <taxon>Lachnaceae</taxon>
        <taxon>Lachnellula</taxon>
    </lineage>
</organism>
<keyword evidence="3" id="KW-0716">Sensory transduction</keyword>
<feature type="domain" description="Histidine kinase" evidence="14">
    <location>
        <begin position="708"/>
        <end position="939"/>
    </location>
</feature>
<dbReference type="InterPro" id="IPR029016">
    <property type="entry name" value="GAF-like_dom_sf"/>
</dbReference>
<dbReference type="InterPro" id="IPR013654">
    <property type="entry name" value="PAS_2"/>
</dbReference>
<dbReference type="GO" id="GO:0009881">
    <property type="term" value="F:photoreceptor activity"/>
    <property type="evidence" value="ECO:0007669"/>
    <property type="project" value="UniProtKB-KW"/>
</dbReference>
<reference evidence="16 17" key="1">
    <citation type="submission" date="2018-05" db="EMBL/GenBank/DDBJ databases">
        <title>Whole genome sequencing for identification of molecular markers to develop diagnostic detection tools for the regulated plant pathogen Lachnellula willkommii.</title>
        <authorList>
            <person name="Giroux E."/>
            <person name="Bilodeau G."/>
        </authorList>
    </citation>
    <scope>NUCLEOTIDE SEQUENCE [LARGE SCALE GENOMIC DNA]</scope>
    <source>
        <strain evidence="16 17">CBS 625.97</strain>
    </source>
</reference>
<dbReference type="SUPFAM" id="SSF55781">
    <property type="entry name" value="GAF domain-like"/>
    <property type="match status" value="2"/>
</dbReference>
<feature type="domain" description="Phytochrome chromophore attachment site" evidence="13">
    <location>
        <begin position="334"/>
        <end position="495"/>
    </location>
</feature>
<dbReference type="InterPro" id="IPR003594">
    <property type="entry name" value="HATPase_dom"/>
</dbReference>
<dbReference type="InterPro" id="IPR011006">
    <property type="entry name" value="CheY-like_superfamily"/>
</dbReference>
<evidence type="ECO:0000313" key="16">
    <source>
        <dbReference type="EMBL" id="TVY51769.1"/>
    </source>
</evidence>
<dbReference type="Gene3D" id="3.40.50.2300">
    <property type="match status" value="1"/>
</dbReference>
<accession>A0A7D8YLL3</accession>
<dbReference type="SMART" id="SM00065">
    <property type="entry name" value="GAF"/>
    <property type="match status" value="1"/>
</dbReference>
<dbReference type="SUPFAM" id="SSF52172">
    <property type="entry name" value="CheY-like"/>
    <property type="match status" value="1"/>
</dbReference>